<reference evidence="20" key="1">
    <citation type="submission" date="2015-12" db="EMBL/GenBank/DDBJ databases">
        <authorList>
            <person name="Shamseldin A."/>
            <person name="Moawad H."/>
            <person name="Abd El-Rahim W.M."/>
            <person name="Sadowsky M.J."/>
        </authorList>
    </citation>
    <scope>NUCLEOTIDE SEQUENCE [LARGE SCALE GENOMIC DNA]</scope>
    <source>
        <strain evidence="20">JAM AC0309</strain>
    </source>
</reference>
<dbReference type="KEGG" id="malk:MalAC0309_2568"/>
<dbReference type="InterPro" id="IPR003170">
    <property type="entry name" value="MurB"/>
</dbReference>
<evidence type="ECO:0000256" key="7">
    <source>
        <dbReference type="ARBA" id="ARBA00022618"/>
    </source>
</evidence>
<dbReference type="InterPro" id="IPR006094">
    <property type="entry name" value="Oxid_FAD_bind_N"/>
</dbReference>
<evidence type="ECO:0000313" key="20">
    <source>
        <dbReference type="Proteomes" id="UP000218965"/>
    </source>
</evidence>
<dbReference type="HAMAP" id="MF_00037">
    <property type="entry name" value="MurB"/>
    <property type="match status" value="1"/>
</dbReference>
<organism evidence="19 20">
    <name type="scientific">Microcella alkaliphila</name>
    <dbReference type="NCBI Taxonomy" id="279828"/>
    <lineage>
        <taxon>Bacteria</taxon>
        <taxon>Bacillati</taxon>
        <taxon>Actinomycetota</taxon>
        <taxon>Actinomycetes</taxon>
        <taxon>Micrococcales</taxon>
        <taxon>Microbacteriaceae</taxon>
        <taxon>Microcella</taxon>
    </lineage>
</organism>
<dbReference type="InterPro" id="IPR016169">
    <property type="entry name" value="FAD-bd_PCMH_sub2"/>
</dbReference>
<dbReference type="AlphaFoldDB" id="A0A0U5BJV2"/>
<dbReference type="RefSeq" id="WP_096423126.1">
    <property type="nucleotide sequence ID" value="NZ_AP017315.1"/>
</dbReference>
<protein>
    <recommendedName>
        <fullName evidence="17">UDP-N-acetylenolpyruvoylglucosamine reductase</fullName>
        <ecNumber evidence="17">1.3.1.98</ecNumber>
    </recommendedName>
    <alternativeName>
        <fullName evidence="17">UDP-N-acetylmuramate dehydrogenase</fullName>
    </alternativeName>
</protein>
<evidence type="ECO:0000313" key="19">
    <source>
        <dbReference type="EMBL" id="BAU33406.1"/>
    </source>
</evidence>
<reference evidence="19 20" key="2">
    <citation type="submission" date="2016-01" db="EMBL/GenBank/DDBJ databases">
        <title>Microcella alkaliphila JAM AC0309 whole genome shotgun sequence.</title>
        <authorList>
            <person name="Kurata A."/>
            <person name="Hirose Y."/>
            <person name="Kishimoto N."/>
            <person name="Kobayashi T."/>
        </authorList>
    </citation>
    <scope>NUCLEOTIDE SEQUENCE [LARGE SCALE GENOMIC DNA]</scope>
    <source>
        <strain evidence="19 20">JAM AC0309</strain>
    </source>
</reference>
<dbReference type="GO" id="GO:0008762">
    <property type="term" value="F:UDP-N-acetylmuramate dehydrogenase activity"/>
    <property type="evidence" value="ECO:0007669"/>
    <property type="project" value="UniProtKB-UniRule"/>
</dbReference>
<dbReference type="EC" id="1.3.1.98" evidence="17"/>
<evidence type="ECO:0000256" key="12">
    <source>
        <dbReference type="ARBA" id="ARBA00022984"/>
    </source>
</evidence>
<keyword evidence="13 17" id="KW-0560">Oxidoreductase</keyword>
<dbReference type="Proteomes" id="UP000218965">
    <property type="component" value="Chromosome"/>
</dbReference>
<dbReference type="SUPFAM" id="SSF56176">
    <property type="entry name" value="FAD-binding/transporter-associated domain-like"/>
    <property type="match status" value="1"/>
</dbReference>
<keyword evidence="10 17" id="KW-0521">NADP</keyword>
<comment type="subcellular location">
    <subcellularLocation>
        <location evidence="3 17">Cytoplasm</location>
    </subcellularLocation>
</comment>
<gene>
    <name evidence="17 19" type="primary">murB</name>
    <name evidence="19" type="ORF">MalAC0309_2568</name>
</gene>
<dbReference type="Pfam" id="PF01565">
    <property type="entry name" value="FAD_binding_4"/>
    <property type="match status" value="1"/>
</dbReference>
<dbReference type="InterPro" id="IPR011601">
    <property type="entry name" value="MurB_C"/>
</dbReference>
<keyword evidence="11 17" id="KW-0133">Cell shape</keyword>
<dbReference type="EMBL" id="AP017315">
    <property type="protein sequence ID" value="BAU33406.1"/>
    <property type="molecule type" value="Genomic_DNA"/>
</dbReference>
<comment type="catalytic activity">
    <reaction evidence="16 17">
        <text>UDP-N-acetyl-alpha-D-muramate + NADP(+) = UDP-N-acetyl-3-O-(1-carboxyvinyl)-alpha-D-glucosamine + NADPH + H(+)</text>
        <dbReference type="Rhea" id="RHEA:12248"/>
        <dbReference type="ChEBI" id="CHEBI:15378"/>
        <dbReference type="ChEBI" id="CHEBI:57783"/>
        <dbReference type="ChEBI" id="CHEBI:58349"/>
        <dbReference type="ChEBI" id="CHEBI:68483"/>
        <dbReference type="ChEBI" id="CHEBI:70757"/>
        <dbReference type="EC" id="1.3.1.98"/>
    </reaction>
</comment>
<keyword evidence="15 17" id="KW-0961">Cell wall biogenesis/degradation</keyword>
<evidence type="ECO:0000256" key="8">
    <source>
        <dbReference type="ARBA" id="ARBA00022630"/>
    </source>
</evidence>
<feature type="active site" evidence="17">
    <location>
        <position position="370"/>
    </location>
</feature>
<dbReference type="InterPro" id="IPR016166">
    <property type="entry name" value="FAD-bd_PCMH"/>
</dbReference>
<evidence type="ECO:0000256" key="9">
    <source>
        <dbReference type="ARBA" id="ARBA00022827"/>
    </source>
</evidence>
<dbReference type="InterPro" id="IPR036318">
    <property type="entry name" value="FAD-bd_PCMH-like_sf"/>
</dbReference>
<dbReference type="PANTHER" id="PTHR21071">
    <property type="entry name" value="UDP-N-ACETYLENOLPYRUVOYLGLUCOSAMINE REDUCTASE"/>
    <property type="match status" value="1"/>
</dbReference>
<keyword evidence="7 17" id="KW-0132">Cell division</keyword>
<accession>A0A0U5BJV2</accession>
<name>A0A0U5BJV2_9MICO</name>
<evidence type="ECO:0000256" key="3">
    <source>
        <dbReference type="ARBA" id="ARBA00004496"/>
    </source>
</evidence>
<dbReference type="SUPFAM" id="SSF56194">
    <property type="entry name" value="Uridine diphospho-N-Acetylenolpyruvylglucosamine reductase, MurB, C-terminal domain"/>
    <property type="match status" value="1"/>
</dbReference>
<dbReference type="GO" id="GO:0008360">
    <property type="term" value="P:regulation of cell shape"/>
    <property type="evidence" value="ECO:0007669"/>
    <property type="project" value="UniProtKB-KW"/>
</dbReference>
<dbReference type="Gene3D" id="3.30.465.10">
    <property type="match status" value="1"/>
</dbReference>
<evidence type="ECO:0000256" key="14">
    <source>
        <dbReference type="ARBA" id="ARBA00023306"/>
    </source>
</evidence>
<keyword evidence="9 17" id="KW-0274">FAD</keyword>
<proteinExistence type="inferred from homology"/>
<keyword evidence="8 17" id="KW-0285">Flavoprotein</keyword>
<dbReference type="Gene3D" id="3.30.43.10">
    <property type="entry name" value="Uridine Diphospho-n-acetylenolpyruvylglucosamine Reductase, domain 2"/>
    <property type="match status" value="1"/>
</dbReference>
<evidence type="ECO:0000256" key="4">
    <source>
        <dbReference type="ARBA" id="ARBA00004752"/>
    </source>
</evidence>
<evidence type="ECO:0000256" key="6">
    <source>
        <dbReference type="ARBA" id="ARBA00022490"/>
    </source>
</evidence>
<evidence type="ECO:0000256" key="5">
    <source>
        <dbReference type="ARBA" id="ARBA00010485"/>
    </source>
</evidence>
<evidence type="ECO:0000256" key="1">
    <source>
        <dbReference type="ARBA" id="ARBA00001974"/>
    </source>
</evidence>
<feature type="active site" evidence="17">
    <location>
        <position position="174"/>
    </location>
</feature>
<comment type="similarity">
    <text evidence="5 17">Belongs to the MurB family.</text>
</comment>
<evidence type="ECO:0000256" key="11">
    <source>
        <dbReference type="ARBA" id="ARBA00022960"/>
    </source>
</evidence>
<feature type="domain" description="FAD-binding PCMH-type" evidence="18">
    <location>
        <begin position="23"/>
        <end position="196"/>
    </location>
</feature>
<evidence type="ECO:0000256" key="13">
    <source>
        <dbReference type="ARBA" id="ARBA00023002"/>
    </source>
</evidence>
<comment type="cofactor">
    <cofactor evidence="1 17">
        <name>FAD</name>
        <dbReference type="ChEBI" id="CHEBI:57692"/>
    </cofactor>
</comment>
<keyword evidence="14 17" id="KW-0131">Cell cycle</keyword>
<dbReference type="GO" id="GO:0071949">
    <property type="term" value="F:FAD binding"/>
    <property type="evidence" value="ECO:0007669"/>
    <property type="project" value="InterPro"/>
</dbReference>
<comment type="pathway">
    <text evidence="4 17">Cell wall biogenesis; peptidoglycan biosynthesis.</text>
</comment>
<sequence length="378" mass="39282">MSSHAEGTADAGTALAELTTLRVGGPAARLVEATTVDELVDAVLDAQAHDDEWLVLGGGSNVLVGDAGVDGTVIRVATRGIERLPDAESSRRPVRLRVAAGEAWDELVAHTVAAGFAGLEALSGIPGSTGAAPIQNIGAYGQELSESLVAVEILDLTTGERRRVPAPELELGYRASVIKAGRPWIVLSVDLALERNEDARSRPVAYAQLADALGVSVGERAPVAGVRSAVLRLRASKGMVLDENDPDSVSAGSFFTNPIVSASFARTLPSDAPRWSTAPEPPAMAVPLGHEPVPPPEPVDAPVKLSAAWLIEHAGITRGFRLGASRAAVSKKHTLALTNTGGATAAEIAELARYIQTRVLSEFGVMLHPEPVFVGVAL</sequence>
<dbReference type="InterPro" id="IPR036635">
    <property type="entry name" value="MurB_C_sf"/>
</dbReference>
<dbReference type="Pfam" id="PF02873">
    <property type="entry name" value="MurB_C"/>
    <property type="match status" value="1"/>
</dbReference>
<dbReference type="GO" id="GO:0071555">
    <property type="term" value="P:cell wall organization"/>
    <property type="evidence" value="ECO:0007669"/>
    <property type="project" value="UniProtKB-KW"/>
</dbReference>
<comment type="function">
    <text evidence="2 17">Cell wall formation.</text>
</comment>
<evidence type="ECO:0000256" key="10">
    <source>
        <dbReference type="ARBA" id="ARBA00022857"/>
    </source>
</evidence>
<evidence type="ECO:0000256" key="2">
    <source>
        <dbReference type="ARBA" id="ARBA00003921"/>
    </source>
</evidence>
<dbReference type="UniPathway" id="UPA00219"/>
<keyword evidence="12 17" id="KW-0573">Peptidoglycan synthesis</keyword>
<dbReference type="GO" id="GO:0009252">
    <property type="term" value="P:peptidoglycan biosynthetic process"/>
    <property type="evidence" value="ECO:0007669"/>
    <property type="project" value="UniProtKB-UniRule"/>
</dbReference>
<dbReference type="InterPro" id="IPR016167">
    <property type="entry name" value="FAD-bd_PCMH_sub1"/>
</dbReference>
<dbReference type="GO" id="GO:0005829">
    <property type="term" value="C:cytosol"/>
    <property type="evidence" value="ECO:0007669"/>
    <property type="project" value="TreeGrafter"/>
</dbReference>
<dbReference type="PANTHER" id="PTHR21071:SF4">
    <property type="entry name" value="UDP-N-ACETYLENOLPYRUVOYLGLUCOSAMINE REDUCTASE"/>
    <property type="match status" value="1"/>
</dbReference>
<evidence type="ECO:0000256" key="15">
    <source>
        <dbReference type="ARBA" id="ARBA00023316"/>
    </source>
</evidence>
<evidence type="ECO:0000256" key="16">
    <source>
        <dbReference type="ARBA" id="ARBA00048914"/>
    </source>
</evidence>
<evidence type="ECO:0000256" key="17">
    <source>
        <dbReference type="HAMAP-Rule" id="MF_00037"/>
    </source>
</evidence>
<dbReference type="Gene3D" id="3.90.78.10">
    <property type="entry name" value="UDP-N-acetylenolpyruvoylglucosamine reductase, C-terminal domain"/>
    <property type="match status" value="1"/>
</dbReference>
<evidence type="ECO:0000259" key="18">
    <source>
        <dbReference type="PROSITE" id="PS51387"/>
    </source>
</evidence>
<keyword evidence="6 17" id="KW-0963">Cytoplasm</keyword>
<feature type="active site" description="Proton donor" evidence="17">
    <location>
        <position position="253"/>
    </location>
</feature>
<dbReference type="OrthoDB" id="9804753at2"/>
<dbReference type="GO" id="GO:0051301">
    <property type="term" value="P:cell division"/>
    <property type="evidence" value="ECO:0007669"/>
    <property type="project" value="UniProtKB-KW"/>
</dbReference>
<dbReference type="NCBIfam" id="NF010478">
    <property type="entry name" value="PRK13903.1"/>
    <property type="match status" value="1"/>
</dbReference>
<dbReference type="PROSITE" id="PS51387">
    <property type="entry name" value="FAD_PCMH"/>
    <property type="match status" value="1"/>
</dbReference>